<accession>A0A844GI85</accession>
<evidence type="ECO:0000313" key="2">
    <source>
        <dbReference type="EMBL" id="MTD34253.1"/>
    </source>
</evidence>
<evidence type="ECO:0000313" key="3">
    <source>
        <dbReference type="Proteomes" id="UP000446658"/>
    </source>
</evidence>
<dbReference type="RefSeq" id="WP_230371597.1">
    <property type="nucleotide sequence ID" value="NZ_WLYX01000002.1"/>
</dbReference>
<evidence type="ECO:0000313" key="1">
    <source>
        <dbReference type="EMBL" id="MTD34185.1"/>
    </source>
</evidence>
<name>A0A844GI85_9NEIS</name>
<comment type="caution">
    <text evidence="1">The sequence shown here is derived from an EMBL/GenBank/DDBJ whole genome shotgun (WGS) entry which is preliminary data.</text>
</comment>
<dbReference type="AlphaFoldDB" id="A0A844GI85"/>
<proteinExistence type="predicted"/>
<gene>
    <name evidence="1" type="ORF">GKE73_17530</name>
    <name evidence="2" type="ORF">GKE73_18080</name>
</gene>
<protein>
    <submittedName>
        <fullName evidence="1">Uncharacterized protein</fullName>
    </submittedName>
</protein>
<dbReference type="Proteomes" id="UP000446658">
    <property type="component" value="Unassembled WGS sequence"/>
</dbReference>
<keyword evidence="3" id="KW-1185">Reference proteome</keyword>
<sequence length="121" mass="13515">MSIKHEIQALVMSFEKLENEVLVPEGDYSSSALNSQEIFDRLPPQTQALVEEVVEEARTTLLQQGDESLELNSRARRTLAKEGGRVVYQTDQDDPYRMVGNVTIGGVTLDLSDPPLQSHDE</sequence>
<reference evidence="1 3" key="1">
    <citation type="submission" date="2019-11" db="EMBL/GenBank/DDBJ databases">
        <title>Draft genome sequence of Paludibacterium sp. dN18-1.</title>
        <authorList>
            <person name="Im W.-T."/>
        </authorList>
    </citation>
    <scope>NUCLEOTIDE SEQUENCE [LARGE SCALE GENOMIC DNA]</scope>
    <source>
        <strain evidence="3">dN 18-1</strain>
        <strain evidence="1">DN 18-1</strain>
    </source>
</reference>
<dbReference type="EMBL" id="WLYX01000002">
    <property type="protein sequence ID" value="MTD34185.1"/>
    <property type="molecule type" value="Genomic_DNA"/>
</dbReference>
<dbReference type="EMBL" id="WLYX01000002">
    <property type="protein sequence ID" value="MTD34253.1"/>
    <property type="molecule type" value="Genomic_DNA"/>
</dbReference>
<organism evidence="1 3">
    <name type="scientific">Paludibacterium denitrificans</name>
    <dbReference type="NCBI Taxonomy" id="2675226"/>
    <lineage>
        <taxon>Bacteria</taxon>
        <taxon>Pseudomonadati</taxon>
        <taxon>Pseudomonadota</taxon>
        <taxon>Betaproteobacteria</taxon>
        <taxon>Neisseriales</taxon>
        <taxon>Chromobacteriaceae</taxon>
        <taxon>Paludibacterium</taxon>
    </lineage>
</organism>